<dbReference type="NCBIfam" id="TIGR02116">
    <property type="entry name" value="toxin_Txe_YoeB"/>
    <property type="match status" value="1"/>
</dbReference>
<evidence type="ECO:0000256" key="6">
    <source>
        <dbReference type="ARBA" id="ARBA00030388"/>
    </source>
</evidence>
<keyword evidence="5" id="KW-0378">Hydrolase</keyword>
<keyword evidence="4" id="KW-0255">Endonuclease</keyword>
<reference evidence="7 8" key="1">
    <citation type="submission" date="2016-10" db="EMBL/GenBank/DDBJ databases">
        <authorList>
            <person name="de Groot N.N."/>
        </authorList>
    </citation>
    <scope>NUCLEOTIDE SEQUENCE [LARGE SCALE GENOMIC DNA]</scope>
    <source>
        <strain evidence="7 8">LMG 2247</strain>
    </source>
</reference>
<gene>
    <name evidence="7" type="ORF">SAMN05216466_114185</name>
</gene>
<dbReference type="InterPro" id="IPR009614">
    <property type="entry name" value="YoeB_toxin"/>
</dbReference>
<proteinExistence type="inferred from homology"/>
<evidence type="ECO:0000256" key="5">
    <source>
        <dbReference type="ARBA" id="ARBA00022801"/>
    </source>
</evidence>
<dbReference type="SUPFAM" id="SSF143011">
    <property type="entry name" value="RelE-like"/>
    <property type="match status" value="1"/>
</dbReference>
<name>A0A1G8G9B9_9BURK</name>
<dbReference type="OrthoDB" id="9801102at2"/>
<dbReference type="Gene3D" id="3.30.2310.20">
    <property type="entry name" value="RelE-like"/>
    <property type="match status" value="1"/>
</dbReference>
<evidence type="ECO:0000313" key="8">
    <source>
        <dbReference type="Proteomes" id="UP000199706"/>
    </source>
</evidence>
<keyword evidence="3" id="KW-0540">Nuclease</keyword>
<evidence type="ECO:0000256" key="4">
    <source>
        <dbReference type="ARBA" id="ARBA00022759"/>
    </source>
</evidence>
<accession>A0A1G8G9B9</accession>
<dbReference type="Pfam" id="PF06769">
    <property type="entry name" value="YoeB_toxin"/>
    <property type="match status" value="1"/>
</dbReference>
<evidence type="ECO:0000256" key="3">
    <source>
        <dbReference type="ARBA" id="ARBA00022722"/>
    </source>
</evidence>
<organism evidence="7 8">
    <name type="scientific">Paraburkholderia phenazinium</name>
    <dbReference type="NCBI Taxonomy" id="60549"/>
    <lineage>
        <taxon>Bacteria</taxon>
        <taxon>Pseudomonadati</taxon>
        <taxon>Pseudomonadota</taxon>
        <taxon>Betaproteobacteria</taxon>
        <taxon>Burkholderiales</taxon>
        <taxon>Burkholderiaceae</taxon>
        <taxon>Paraburkholderia</taxon>
    </lineage>
</organism>
<evidence type="ECO:0000256" key="2">
    <source>
        <dbReference type="ARBA" id="ARBA00022649"/>
    </source>
</evidence>
<protein>
    <recommendedName>
        <fullName evidence="6">Putative mRNA interferase YoeB</fullName>
    </recommendedName>
</protein>
<dbReference type="GO" id="GO:0098795">
    <property type="term" value="P:global gene silencing by mRNA cleavage"/>
    <property type="evidence" value="ECO:0007669"/>
    <property type="project" value="TreeGrafter"/>
</dbReference>
<evidence type="ECO:0000313" key="7">
    <source>
        <dbReference type="EMBL" id="SDH90886.1"/>
    </source>
</evidence>
<dbReference type="PANTHER" id="PTHR38039:SF1">
    <property type="entry name" value="TOXIN YOEB"/>
    <property type="match status" value="1"/>
</dbReference>
<dbReference type="PANTHER" id="PTHR38039">
    <property type="entry name" value="TOXIN YOEB"/>
    <property type="match status" value="1"/>
</dbReference>
<comment type="similarity">
    <text evidence="1">Belongs to the YoeB family.</text>
</comment>
<dbReference type="AlphaFoldDB" id="A0A1G8G9B9"/>
<dbReference type="GO" id="GO:0006401">
    <property type="term" value="P:RNA catabolic process"/>
    <property type="evidence" value="ECO:0007669"/>
    <property type="project" value="InterPro"/>
</dbReference>
<dbReference type="RefSeq" id="WP_090688984.1">
    <property type="nucleotide sequence ID" value="NZ_CADERL010000010.1"/>
</dbReference>
<dbReference type="Proteomes" id="UP000199706">
    <property type="component" value="Unassembled WGS sequence"/>
</dbReference>
<dbReference type="GO" id="GO:0016787">
    <property type="term" value="F:hydrolase activity"/>
    <property type="evidence" value="ECO:0007669"/>
    <property type="project" value="UniProtKB-KW"/>
</dbReference>
<sequence length="101" mass="11897">MNQQKARNKEAVRSDSVFVFTDEAWEDYLHWQKVDPKVLRKVNELLEECRRDPFKGSGKPEPLVGNLTGFWSRRVTHADRLVYLPQDGLIYVAACRFHYDD</sequence>
<dbReference type="EMBL" id="FNCJ01000014">
    <property type="protein sequence ID" value="SDH90886.1"/>
    <property type="molecule type" value="Genomic_DNA"/>
</dbReference>
<evidence type="ECO:0000256" key="1">
    <source>
        <dbReference type="ARBA" id="ARBA00008172"/>
    </source>
</evidence>
<dbReference type="InterPro" id="IPR035093">
    <property type="entry name" value="RelE/ParE_toxin_dom_sf"/>
</dbReference>
<dbReference type="GO" id="GO:0004519">
    <property type="term" value="F:endonuclease activity"/>
    <property type="evidence" value="ECO:0007669"/>
    <property type="project" value="UniProtKB-KW"/>
</dbReference>
<keyword evidence="2" id="KW-1277">Toxin-antitoxin system</keyword>